<dbReference type="InterPro" id="IPR011049">
    <property type="entry name" value="Serralysin-like_metalloprot_C"/>
</dbReference>
<dbReference type="RefSeq" id="WP_193990285.1">
    <property type="nucleotide sequence ID" value="NZ_JADEXP010000006.1"/>
</dbReference>
<dbReference type="CDD" id="cd04277">
    <property type="entry name" value="ZnMc_serralysin_like"/>
    <property type="match status" value="1"/>
</dbReference>
<keyword evidence="6" id="KW-0479">Metal-binding</keyword>
<protein>
    <submittedName>
        <fullName evidence="11">M10 family metallopeptidase C-terminal domain-containing protein</fullName>
    </submittedName>
</protein>
<organism evidence="11 12">
    <name type="scientific">Leptolyngbya cf. ectocarpi LEGE 11479</name>
    <dbReference type="NCBI Taxonomy" id="1828722"/>
    <lineage>
        <taxon>Bacteria</taxon>
        <taxon>Bacillati</taxon>
        <taxon>Cyanobacteriota</taxon>
        <taxon>Cyanophyceae</taxon>
        <taxon>Leptolyngbyales</taxon>
        <taxon>Leptolyngbyaceae</taxon>
        <taxon>Leptolyngbya group</taxon>
        <taxon>Leptolyngbya</taxon>
    </lineage>
</organism>
<evidence type="ECO:0000313" key="11">
    <source>
        <dbReference type="EMBL" id="MBE9065374.1"/>
    </source>
</evidence>
<dbReference type="PANTHER" id="PTHR38340:SF1">
    <property type="entry name" value="S-LAYER PROTEIN"/>
    <property type="match status" value="1"/>
</dbReference>
<evidence type="ECO:0000256" key="9">
    <source>
        <dbReference type="ARBA" id="ARBA00022833"/>
    </source>
</evidence>
<dbReference type="PROSITE" id="PS00330">
    <property type="entry name" value="HEMOLYSIN_CALCIUM"/>
    <property type="match status" value="5"/>
</dbReference>
<dbReference type="InterPro" id="IPR013858">
    <property type="entry name" value="Peptidase_M10B_C"/>
</dbReference>
<evidence type="ECO:0000256" key="5">
    <source>
        <dbReference type="ARBA" id="ARBA00022670"/>
    </source>
</evidence>
<comment type="caution">
    <text evidence="11">The sequence shown here is derived from an EMBL/GenBank/DDBJ whole genome shotgun (WGS) entry which is preliminary data.</text>
</comment>
<dbReference type="GO" id="GO:0006508">
    <property type="term" value="P:proteolysis"/>
    <property type="evidence" value="ECO:0007669"/>
    <property type="project" value="UniProtKB-KW"/>
</dbReference>
<dbReference type="PRINTS" id="PR00313">
    <property type="entry name" value="CABNDNGRPT"/>
</dbReference>
<keyword evidence="5" id="KW-0645">Protease</keyword>
<dbReference type="GO" id="GO:0031012">
    <property type="term" value="C:extracellular matrix"/>
    <property type="evidence" value="ECO:0007669"/>
    <property type="project" value="InterPro"/>
</dbReference>
<dbReference type="PANTHER" id="PTHR38340">
    <property type="entry name" value="S-LAYER PROTEIN"/>
    <property type="match status" value="1"/>
</dbReference>
<dbReference type="GO" id="GO:0008270">
    <property type="term" value="F:zinc ion binding"/>
    <property type="evidence" value="ECO:0007669"/>
    <property type="project" value="InterPro"/>
</dbReference>
<dbReference type="InterPro" id="IPR001343">
    <property type="entry name" value="Hemolysn_Ca-bd"/>
</dbReference>
<evidence type="ECO:0000256" key="8">
    <source>
        <dbReference type="ARBA" id="ARBA00022801"/>
    </source>
</evidence>
<accession>A0A928X0P3</accession>
<evidence type="ECO:0000259" key="10">
    <source>
        <dbReference type="SMART" id="SM00235"/>
    </source>
</evidence>
<keyword evidence="4" id="KW-0964">Secreted</keyword>
<dbReference type="Pfam" id="PF08548">
    <property type="entry name" value="Peptidase_M10_C"/>
    <property type="match status" value="1"/>
</dbReference>
<dbReference type="InterPro" id="IPR006026">
    <property type="entry name" value="Peptidase_Metallo"/>
</dbReference>
<dbReference type="SUPFAM" id="SSF55486">
    <property type="entry name" value="Metalloproteases ('zincins'), catalytic domain"/>
    <property type="match status" value="1"/>
</dbReference>
<keyword evidence="12" id="KW-1185">Reference proteome</keyword>
<dbReference type="SUPFAM" id="SSF51120">
    <property type="entry name" value="beta-Roll"/>
    <property type="match status" value="2"/>
</dbReference>
<proteinExistence type="inferred from homology"/>
<comment type="cofactor">
    <cofactor evidence="1">
        <name>Ca(2+)</name>
        <dbReference type="ChEBI" id="CHEBI:29108"/>
    </cofactor>
</comment>
<feature type="domain" description="Peptidase metallopeptidase" evidence="10">
    <location>
        <begin position="25"/>
        <end position="195"/>
    </location>
</feature>
<evidence type="ECO:0000256" key="1">
    <source>
        <dbReference type="ARBA" id="ARBA00001913"/>
    </source>
</evidence>
<dbReference type="Proteomes" id="UP000615026">
    <property type="component" value="Unassembled WGS sequence"/>
</dbReference>
<comment type="subcellular location">
    <subcellularLocation>
        <location evidence="2">Secreted</location>
    </subcellularLocation>
</comment>
<dbReference type="InterPro" id="IPR018511">
    <property type="entry name" value="Hemolysin-typ_Ca-bd_CS"/>
</dbReference>
<evidence type="ECO:0000313" key="12">
    <source>
        <dbReference type="Proteomes" id="UP000615026"/>
    </source>
</evidence>
<dbReference type="InterPro" id="IPR050557">
    <property type="entry name" value="RTX_toxin/Mannuronan_C5-epim"/>
</dbReference>
<name>A0A928X0P3_LEPEC</name>
<dbReference type="InterPro" id="IPR034033">
    <property type="entry name" value="Serralysin-like"/>
</dbReference>
<dbReference type="GO" id="GO:0005509">
    <property type="term" value="F:calcium ion binding"/>
    <property type="evidence" value="ECO:0007669"/>
    <property type="project" value="InterPro"/>
</dbReference>
<evidence type="ECO:0000256" key="3">
    <source>
        <dbReference type="ARBA" id="ARBA00009490"/>
    </source>
</evidence>
<dbReference type="Gene3D" id="2.150.10.10">
    <property type="entry name" value="Serralysin-like metalloprotease, C-terminal"/>
    <property type="match status" value="2"/>
</dbReference>
<evidence type="ECO:0000256" key="7">
    <source>
        <dbReference type="ARBA" id="ARBA00022737"/>
    </source>
</evidence>
<evidence type="ECO:0000256" key="6">
    <source>
        <dbReference type="ARBA" id="ARBA00022723"/>
    </source>
</evidence>
<evidence type="ECO:0000256" key="4">
    <source>
        <dbReference type="ARBA" id="ARBA00022525"/>
    </source>
</evidence>
<dbReference type="EMBL" id="JADEXP010000006">
    <property type="protein sequence ID" value="MBE9065374.1"/>
    <property type="molecule type" value="Genomic_DNA"/>
</dbReference>
<dbReference type="GO" id="GO:0005615">
    <property type="term" value="C:extracellular space"/>
    <property type="evidence" value="ECO:0007669"/>
    <property type="project" value="InterPro"/>
</dbReference>
<keyword evidence="7" id="KW-0677">Repeat</keyword>
<gene>
    <name evidence="11" type="ORF">IQ260_01770</name>
</gene>
<dbReference type="SMART" id="SM00235">
    <property type="entry name" value="ZnMc"/>
    <property type="match status" value="1"/>
</dbReference>
<dbReference type="AlphaFoldDB" id="A0A928X0P3"/>
<keyword evidence="8" id="KW-0378">Hydrolase</keyword>
<dbReference type="GO" id="GO:0004222">
    <property type="term" value="F:metalloendopeptidase activity"/>
    <property type="evidence" value="ECO:0007669"/>
    <property type="project" value="InterPro"/>
</dbReference>
<sequence length="641" mass="68852">MAYGFGTSTTNNTSTGNNNIDSLVANRRWRSRNVTYSFTSNFRNDYEDESGYPNSGVHNATFSPLNAAQRSATRDWMAMYESVSGLNMIELSGASDRHATMRMAESSHPRTAYAYLPGGSVQAGDIFFNRTSYNSPQMGNYAFHTFGHEIGHALGLEHGHETGGVRNVAMNANRDSMEFSIMTYRSYEGDPLVGGYSNETWGYAQSLMMYDIRAIQQMYGANFNHNSGNTTYRFSTTTGEMFVNGVGQGQPGGNNIFRTIWDGNGIDTYDFSNYSNNLNVNLAPGSWSDLDVGGNDQRAYLGDGNYARGHVFNALQYNGDTRSLIENAYGGSGNDRIYGNSANNYLRGNGGNDRIYGYAGNDIIVGGAGNDSLHGGSGRDWIWGGSGNDFISGGSGDDFMDGGSGIDTVDYRHWNGGGSYNLSTEVASFSGYYNEEIRNFENIRTGNGADIVIGTNGANRIYTNGGNDFISALGGNDFISAGAGIDTVYGGSGNDRIYGNDGNDYLLGGRGNDSIVGGLGNDRLNGTTHAAQGTGERDILRSGSMSDRDTFILGENGRVFYNDQGNTDHAVIRDFDVHNFVGDVADRIQLIGSAAFYTLGNVSVNGVAGAGIRFGGDLIGIVQNVNAASLNLADTNQFTYV</sequence>
<evidence type="ECO:0000256" key="2">
    <source>
        <dbReference type="ARBA" id="ARBA00004613"/>
    </source>
</evidence>
<dbReference type="Gene3D" id="3.40.390.10">
    <property type="entry name" value="Collagenase (Catalytic Domain)"/>
    <property type="match status" value="1"/>
</dbReference>
<reference evidence="11" key="1">
    <citation type="submission" date="2020-10" db="EMBL/GenBank/DDBJ databases">
        <authorList>
            <person name="Castelo-Branco R."/>
            <person name="Eusebio N."/>
            <person name="Adriana R."/>
            <person name="Vieira A."/>
            <person name="Brugerolle De Fraissinette N."/>
            <person name="Rezende De Castro R."/>
            <person name="Schneider M.P."/>
            <person name="Vasconcelos V."/>
            <person name="Leao P.N."/>
        </authorList>
    </citation>
    <scope>NUCLEOTIDE SEQUENCE</scope>
    <source>
        <strain evidence="11">LEGE 11479</strain>
    </source>
</reference>
<dbReference type="InterPro" id="IPR024079">
    <property type="entry name" value="MetalloPept_cat_dom_sf"/>
</dbReference>
<comment type="similarity">
    <text evidence="3">Belongs to the peptidase M10B family.</text>
</comment>
<dbReference type="Pfam" id="PF00353">
    <property type="entry name" value="HemolysinCabind"/>
    <property type="match status" value="4"/>
</dbReference>
<dbReference type="Pfam" id="PF00413">
    <property type="entry name" value="Peptidase_M10"/>
    <property type="match status" value="1"/>
</dbReference>
<keyword evidence="9" id="KW-0862">Zinc</keyword>
<dbReference type="InterPro" id="IPR001818">
    <property type="entry name" value="Pept_M10_metallopeptidase"/>
</dbReference>